<keyword evidence="1" id="KW-1133">Transmembrane helix</keyword>
<reference evidence="2 3" key="1">
    <citation type="submission" date="2023-03" db="EMBL/GenBank/DDBJ databases">
        <title>Thalassotalea loyana LMG 22536T draft genome sequence.</title>
        <authorList>
            <person name="Sawabe T."/>
        </authorList>
    </citation>
    <scope>NUCLEOTIDE SEQUENCE [LARGE SCALE GENOMIC DNA]</scope>
    <source>
        <strain evidence="2 3">LMG 22536</strain>
    </source>
</reference>
<organism evidence="2 3">
    <name type="scientific">Thalassotalea loyana</name>
    <dbReference type="NCBI Taxonomy" id="280483"/>
    <lineage>
        <taxon>Bacteria</taxon>
        <taxon>Pseudomonadati</taxon>
        <taxon>Pseudomonadota</taxon>
        <taxon>Gammaproteobacteria</taxon>
        <taxon>Alteromonadales</taxon>
        <taxon>Colwelliaceae</taxon>
        <taxon>Thalassotalea</taxon>
    </lineage>
</organism>
<evidence type="ECO:0000313" key="2">
    <source>
        <dbReference type="EMBL" id="GLX84118.1"/>
    </source>
</evidence>
<gene>
    <name evidence="2" type="ORF">tloyanaT_03700</name>
</gene>
<evidence type="ECO:0000313" key="3">
    <source>
        <dbReference type="Proteomes" id="UP001157134"/>
    </source>
</evidence>
<accession>A0ABQ6H7K1</accession>
<dbReference type="Proteomes" id="UP001157134">
    <property type="component" value="Unassembled WGS sequence"/>
</dbReference>
<keyword evidence="1" id="KW-0472">Membrane</keyword>
<feature type="transmembrane region" description="Helical" evidence="1">
    <location>
        <begin position="65"/>
        <end position="89"/>
    </location>
</feature>
<dbReference type="InterPro" id="IPR037185">
    <property type="entry name" value="EmrE-like"/>
</dbReference>
<sequence length="291" mass="31762">MLWIFFTCFAAFCQAGRNALQSQLSKDLSVTGVTLARFLWAGPLALIYLLALYQIKPVAMPTFSLSAIFFVCAAAVMQIIATSLMVVLFKQKNFAVGAGLAKCEAPVAAFLGVLFFGTQLTLFGWVGVLIGAIAIMMLSTPKKISDLSLKTVAIGLACSTAFALTSLWVREATLAISLPFPHRAAWVLFLVISLQTFLLVSYLLIRNREELRVMAGHKKKVAYTSLASFLGSLGWFSAMSLQTVPLVKTLGQIEIFFMMIISIFWLKETPPKKDLFALMLIAAAAVLVMLP</sequence>
<feature type="transmembrane region" description="Helical" evidence="1">
    <location>
        <begin position="147"/>
        <end position="169"/>
    </location>
</feature>
<comment type="caution">
    <text evidence="2">The sequence shown here is derived from an EMBL/GenBank/DDBJ whole genome shotgun (WGS) entry which is preliminary data.</text>
</comment>
<feature type="transmembrane region" description="Helical" evidence="1">
    <location>
        <begin position="250"/>
        <end position="267"/>
    </location>
</feature>
<evidence type="ECO:0000256" key="1">
    <source>
        <dbReference type="SAM" id="Phobius"/>
    </source>
</evidence>
<feature type="transmembrane region" description="Helical" evidence="1">
    <location>
        <begin position="184"/>
        <end position="205"/>
    </location>
</feature>
<protein>
    <submittedName>
        <fullName evidence="2">Multidrug transporter</fullName>
    </submittedName>
</protein>
<keyword evidence="3" id="KW-1185">Reference proteome</keyword>
<dbReference type="EMBL" id="BSSV01000001">
    <property type="protein sequence ID" value="GLX84118.1"/>
    <property type="molecule type" value="Genomic_DNA"/>
</dbReference>
<proteinExistence type="predicted"/>
<dbReference type="SUPFAM" id="SSF103481">
    <property type="entry name" value="Multidrug resistance efflux transporter EmrE"/>
    <property type="match status" value="2"/>
</dbReference>
<keyword evidence="1" id="KW-0812">Transmembrane</keyword>
<feature type="transmembrane region" description="Helical" evidence="1">
    <location>
        <begin position="226"/>
        <end position="244"/>
    </location>
</feature>
<feature type="transmembrane region" description="Helical" evidence="1">
    <location>
        <begin position="109"/>
        <end position="135"/>
    </location>
</feature>
<feature type="transmembrane region" description="Helical" evidence="1">
    <location>
        <begin position="35"/>
        <end position="53"/>
    </location>
</feature>
<feature type="transmembrane region" description="Helical" evidence="1">
    <location>
        <begin position="274"/>
        <end position="290"/>
    </location>
</feature>
<name>A0ABQ6H7K1_9GAMM</name>